<dbReference type="Pfam" id="PF02104">
    <property type="entry name" value="SURF1"/>
    <property type="match status" value="1"/>
</dbReference>
<evidence type="ECO:0000256" key="5">
    <source>
        <dbReference type="RuleBase" id="RU363076"/>
    </source>
</evidence>
<comment type="function">
    <text evidence="5">Probably involved in the biogenesis of the COX complex.</text>
</comment>
<dbReference type="EMBL" id="KL198023">
    <property type="protein sequence ID" value="KDQ17754.1"/>
    <property type="molecule type" value="Genomic_DNA"/>
</dbReference>
<gene>
    <name evidence="6" type="ORF">BOTBODRAFT_105153</name>
</gene>
<keyword evidence="2 5" id="KW-0812">Transmembrane</keyword>
<dbReference type="InterPro" id="IPR002994">
    <property type="entry name" value="Surf1/Shy1"/>
</dbReference>
<reference evidence="7" key="1">
    <citation type="journal article" date="2014" name="Proc. Natl. Acad. Sci. U.S.A.">
        <title>Extensive sampling of basidiomycete genomes demonstrates inadequacy of the white-rot/brown-rot paradigm for wood decay fungi.</title>
        <authorList>
            <person name="Riley R."/>
            <person name="Salamov A.A."/>
            <person name="Brown D.W."/>
            <person name="Nagy L.G."/>
            <person name="Floudas D."/>
            <person name="Held B.W."/>
            <person name="Levasseur A."/>
            <person name="Lombard V."/>
            <person name="Morin E."/>
            <person name="Otillar R."/>
            <person name="Lindquist E.A."/>
            <person name="Sun H."/>
            <person name="LaButti K.M."/>
            <person name="Schmutz J."/>
            <person name="Jabbour D."/>
            <person name="Luo H."/>
            <person name="Baker S.E."/>
            <person name="Pisabarro A.G."/>
            <person name="Walton J.D."/>
            <person name="Blanchette R.A."/>
            <person name="Henrissat B."/>
            <person name="Martin F."/>
            <person name="Cullen D."/>
            <person name="Hibbett D.S."/>
            <person name="Grigoriev I.V."/>
        </authorList>
    </citation>
    <scope>NUCLEOTIDE SEQUENCE [LARGE SCALE GENOMIC DNA]</scope>
    <source>
        <strain evidence="7">FD-172 SS1</strain>
    </source>
</reference>
<keyword evidence="5" id="KW-0999">Mitochondrion inner membrane</keyword>
<feature type="transmembrane region" description="Helical" evidence="5">
    <location>
        <begin position="61"/>
        <end position="82"/>
    </location>
</feature>
<protein>
    <recommendedName>
        <fullName evidence="5">SURF1-like protein</fullName>
    </recommendedName>
</protein>
<accession>A0A067MQA4</accession>
<dbReference type="STRING" id="930990.A0A067MQA4"/>
<keyword evidence="4 5" id="KW-0472">Membrane</keyword>
<dbReference type="FunCoup" id="A0A067MQA4">
    <property type="interactions" value="376"/>
</dbReference>
<keyword evidence="5" id="KW-0496">Mitochondrion</keyword>
<feature type="transmembrane region" description="Helical" evidence="5">
    <location>
        <begin position="279"/>
        <end position="300"/>
    </location>
</feature>
<dbReference type="GO" id="GO:0033617">
    <property type="term" value="P:mitochondrial respiratory chain complex IV assembly"/>
    <property type="evidence" value="ECO:0007669"/>
    <property type="project" value="TreeGrafter"/>
</dbReference>
<evidence type="ECO:0000313" key="7">
    <source>
        <dbReference type="Proteomes" id="UP000027195"/>
    </source>
</evidence>
<evidence type="ECO:0000256" key="3">
    <source>
        <dbReference type="ARBA" id="ARBA00022989"/>
    </source>
</evidence>
<sequence>MQTAFRTQLNASLRTVLATSRSTPRVLRAARPLSWRAYASEAFDNESTPPFSGSSKPKSSWLTPTTLVLGFIPIFTFGLGTWQIQRLRWKVALIDELEEKVRREPMTLPKNIKISALPEFAFRKVLLRGTWDHAHTILVGPRTRENVLGYHVVTPLVRPDGASTVLVDRGFVAREFHEIPSEYISPTGDYREQAEVEVVGMLRNQQEKGTFTPENVPEKGEWYWMDVERIKEHAGGEAAGVQPVFIQEIFEGNSAEASHRVALGMPVGRSPEIDLRNQHATYAVTWYSLSAATAVMFFALMRKGRGNSSTAKFRGSTR</sequence>
<dbReference type="PANTHER" id="PTHR23427:SF2">
    <property type="entry name" value="SURFEIT LOCUS PROTEIN 1"/>
    <property type="match status" value="1"/>
</dbReference>
<comment type="similarity">
    <text evidence="5">Belongs to the SURF1 family.</text>
</comment>
<dbReference type="PROSITE" id="PS50895">
    <property type="entry name" value="SURF1"/>
    <property type="match status" value="1"/>
</dbReference>
<dbReference type="OrthoDB" id="10040024at2759"/>
<evidence type="ECO:0000256" key="1">
    <source>
        <dbReference type="ARBA" id="ARBA00004370"/>
    </source>
</evidence>
<organism evidence="6 7">
    <name type="scientific">Botryobasidium botryosum (strain FD-172 SS1)</name>
    <dbReference type="NCBI Taxonomy" id="930990"/>
    <lineage>
        <taxon>Eukaryota</taxon>
        <taxon>Fungi</taxon>
        <taxon>Dikarya</taxon>
        <taxon>Basidiomycota</taxon>
        <taxon>Agaricomycotina</taxon>
        <taxon>Agaricomycetes</taxon>
        <taxon>Cantharellales</taxon>
        <taxon>Botryobasidiaceae</taxon>
        <taxon>Botryobasidium</taxon>
    </lineage>
</organism>
<dbReference type="InParanoid" id="A0A067MQA4"/>
<dbReference type="PANTHER" id="PTHR23427">
    <property type="entry name" value="SURFEIT LOCUS PROTEIN"/>
    <property type="match status" value="1"/>
</dbReference>
<comment type="subcellular location">
    <subcellularLocation>
        <location evidence="1">Membrane</location>
    </subcellularLocation>
    <subcellularLocation>
        <location evidence="5">Mitochondrion inner membrane</location>
        <topology evidence="5">Multi-pass membrane protein</topology>
    </subcellularLocation>
</comment>
<keyword evidence="3 5" id="KW-1133">Transmembrane helix</keyword>
<dbReference type="GO" id="GO:0005743">
    <property type="term" value="C:mitochondrial inner membrane"/>
    <property type="evidence" value="ECO:0007669"/>
    <property type="project" value="UniProtKB-SubCell"/>
</dbReference>
<proteinExistence type="inferred from homology"/>
<keyword evidence="7" id="KW-1185">Reference proteome</keyword>
<dbReference type="HOGENOM" id="CLU_047737_3_0_1"/>
<name>A0A067MQA4_BOTB1</name>
<evidence type="ECO:0000256" key="4">
    <source>
        <dbReference type="ARBA" id="ARBA00023136"/>
    </source>
</evidence>
<dbReference type="AlphaFoldDB" id="A0A067MQA4"/>
<evidence type="ECO:0000313" key="6">
    <source>
        <dbReference type="EMBL" id="KDQ17754.1"/>
    </source>
</evidence>
<dbReference type="Proteomes" id="UP000027195">
    <property type="component" value="Unassembled WGS sequence"/>
</dbReference>
<dbReference type="InterPro" id="IPR045214">
    <property type="entry name" value="Surf1/Surf4"/>
</dbReference>
<dbReference type="CDD" id="cd06662">
    <property type="entry name" value="SURF1"/>
    <property type="match status" value="1"/>
</dbReference>
<evidence type="ECO:0000256" key="2">
    <source>
        <dbReference type="ARBA" id="ARBA00022692"/>
    </source>
</evidence>